<gene>
    <name evidence="2" type="ORF">NA57DRAFT_13901</name>
</gene>
<sequence length="493" mass="56421">LVLQPESKDLSQEQLAAEVKSIYTGLTMVETKCIHIDKAQQATPRSESKITDEHWQAMIALHRTLLHEHHDFFLASQHPVASPALKRLALKYSMPARMWKHGIHSFLELLRHRLPESLEYMLAFIYLAYQMMALLYETVGTFRNTWIECLGDLGRYRMAVEDEDVRDREIWAGVARSWYNKAADTNPAIGRLFHHLAILARPNMVQQLYLYNRSLTSIIPFMNARESIVTILDPVLSENPPLQLSLSDASLLKIHALLFTKKELNAVSAAIDIYINGLVSSIAQEGPKWRETGSFTGIANAGVLFDFGNEKNIMRFLFEVRRKTIQQKDPKSMPPGLPEDQSLCFDLATQLFVSTFKTVLSRRSDKNVLSYVHVSLVLLLNVVHIATAFPKEKYVRALLDAAPWSELVSYTNALISTEDNLDENYKKIVLFEDGGRPLPEDWMLRGLSWAFEYCPRAWFKDAAVTEEEERYMEWTSTMKARVDRVLSLVVQLA</sequence>
<dbReference type="GO" id="GO:0070034">
    <property type="term" value="F:telomerase RNA binding"/>
    <property type="evidence" value="ECO:0007669"/>
    <property type="project" value="TreeGrafter"/>
</dbReference>
<dbReference type="EMBL" id="ML978138">
    <property type="protein sequence ID" value="KAF2093410.1"/>
    <property type="molecule type" value="Genomic_DNA"/>
</dbReference>
<dbReference type="PANTHER" id="PTHR15696">
    <property type="entry name" value="SMG-7 SUPPRESSOR WITH MORPHOLOGICAL EFFECT ON GENITALIA PROTEIN 7"/>
    <property type="match status" value="1"/>
</dbReference>
<evidence type="ECO:0000259" key="1">
    <source>
        <dbReference type="Pfam" id="PF10373"/>
    </source>
</evidence>
<dbReference type="InterPro" id="IPR018834">
    <property type="entry name" value="DNA/RNA-bd_Est1-type"/>
</dbReference>
<dbReference type="GO" id="GO:0000184">
    <property type="term" value="P:nuclear-transcribed mRNA catabolic process, nonsense-mediated decay"/>
    <property type="evidence" value="ECO:0007669"/>
    <property type="project" value="TreeGrafter"/>
</dbReference>
<feature type="non-terminal residue" evidence="2">
    <location>
        <position position="493"/>
    </location>
</feature>
<dbReference type="Gene3D" id="1.25.40.10">
    <property type="entry name" value="Tetratricopeptide repeat domain"/>
    <property type="match status" value="1"/>
</dbReference>
<feature type="non-terminal residue" evidence="2">
    <location>
        <position position="1"/>
    </location>
</feature>
<keyword evidence="3" id="KW-1185">Reference proteome</keyword>
<dbReference type="AlphaFoldDB" id="A0A9P4I1T2"/>
<feature type="domain" description="DNA/RNA-binding" evidence="1">
    <location>
        <begin position="175"/>
        <end position="448"/>
    </location>
</feature>
<dbReference type="FunFam" id="1.25.40.10:FF:000202">
    <property type="entry name" value="Unplaced genomic scaffold supercont1.7, whole genome shotgun sequence"/>
    <property type="match status" value="1"/>
</dbReference>
<reference evidence="2" key="1">
    <citation type="journal article" date="2020" name="Stud. Mycol.">
        <title>101 Dothideomycetes genomes: a test case for predicting lifestyles and emergence of pathogens.</title>
        <authorList>
            <person name="Haridas S."/>
            <person name="Albert R."/>
            <person name="Binder M."/>
            <person name="Bloem J."/>
            <person name="Labutti K."/>
            <person name="Salamov A."/>
            <person name="Andreopoulos B."/>
            <person name="Baker S."/>
            <person name="Barry K."/>
            <person name="Bills G."/>
            <person name="Bluhm B."/>
            <person name="Cannon C."/>
            <person name="Castanera R."/>
            <person name="Culley D."/>
            <person name="Daum C."/>
            <person name="Ezra D."/>
            <person name="Gonzalez J."/>
            <person name="Henrissat B."/>
            <person name="Kuo A."/>
            <person name="Liang C."/>
            <person name="Lipzen A."/>
            <person name="Lutzoni F."/>
            <person name="Magnuson J."/>
            <person name="Mondo S."/>
            <person name="Nolan M."/>
            <person name="Ohm R."/>
            <person name="Pangilinan J."/>
            <person name="Park H.-J."/>
            <person name="Ramirez L."/>
            <person name="Alfaro M."/>
            <person name="Sun H."/>
            <person name="Tritt A."/>
            <person name="Yoshinaga Y."/>
            <person name="Zwiers L.-H."/>
            <person name="Turgeon B."/>
            <person name="Goodwin S."/>
            <person name="Spatafora J."/>
            <person name="Crous P."/>
            <person name="Grigoriev I."/>
        </authorList>
    </citation>
    <scope>NUCLEOTIDE SEQUENCE</scope>
    <source>
        <strain evidence="2">CBS 133067</strain>
    </source>
</reference>
<comment type="caution">
    <text evidence="2">The sequence shown here is derived from an EMBL/GenBank/DDBJ whole genome shotgun (WGS) entry which is preliminary data.</text>
</comment>
<dbReference type="OrthoDB" id="2017974at2759"/>
<dbReference type="InterPro" id="IPR011990">
    <property type="entry name" value="TPR-like_helical_dom_sf"/>
</dbReference>
<dbReference type="Proteomes" id="UP000799772">
    <property type="component" value="Unassembled WGS sequence"/>
</dbReference>
<protein>
    <recommendedName>
        <fullName evidence="1">DNA/RNA-binding domain-containing protein</fullName>
    </recommendedName>
</protein>
<dbReference type="GO" id="GO:0005697">
    <property type="term" value="C:telomerase holoenzyme complex"/>
    <property type="evidence" value="ECO:0007669"/>
    <property type="project" value="TreeGrafter"/>
</dbReference>
<organism evidence="2 3">
    <name type="scientific">Rhizodiscina lignyota</name>
    <dbReference type="NCBI Taxonomy" id="1504668"/>
    <lineage>
        <taxon>Eukaryota</taxon>
        <taxon>Fungi</taxon>
        <taxon>Dikarya</taxon>
        <taxon>Ascomycota</taxon>
        <taxon>Pezizomycotina</taxon>
        <taxon>Dothideomycetes</taxon>
        <taxon>Pleosporomycetidae</taxon>
        <taxon>Aulographales</taxon>
        <taxon>Rhizodiscinaceae</taxon>
        <taxon>Rhizodiscina</taxon>
    </lineage>
</organism>
<name>A0A9P4I1T2_9PEZI</name>
<evidence type="ECO:0000313" key="3">
    <source>
        <dbReference type="Proteomes" id="UP000799772"/>
    </source>
</evidence>
<accession>A0A9P4I1T2</accession>
<dbReference type="InterPro" id="IPR045153">
    <property type="entry name" value="Est1/Ebs1-like"/>
</dbReference>
<evidence type="ECO:0000313" key="2">
    <source>
        <dbReference type="EMBL" id="KAF2093410.1"/>
    </source>
</evidence>
<dbReference type="Pfam" id="PF10373">
    <property type="entry name" value="EST1_DNA_bind"/>
    <property type="match status" value="1"/>
</dbReference>
<dbReference type="SUPFAM" id="SSF48452">
    <property type="entry name" value="TPR-like"/>
    <property type="match status" value="1"/>
</dbReference>
<dbReference type="GO" id="GO:0042162">
    <property type="term" value="F:telomeric DNA binding"/>
    <property type="evidence" value="ECO:0007669"/>
    <property type="project" value="TreeGrafter"/>
</dbReference>
<proteinExistence type="predicted"/>
<dbReference type="PANTHER" id="PTHR15696:SF0">
    <property type="entry name" value="TELOMERASE-BINDING PROTEIN EST1A"/>
    <property type="match status" value="1"/>
</dbReference>